<evidence type="ECO:0000313" key="5">
    <source>
        <dbReference type="Proteomes" id="UP000183995"/>
    </source>
</evidence>
<proteinExistence type="inferred from homology"/>
<organism evidence="4 5">
    <name type="scientific">Sporobacter termitidis DSM 10068</name>
    <dbReference type="NCBI Taxonomy" id="1123282"/>
    <lineage>
        <taxon>Bacteria</taxon>
        <taxon>Bacillati</taxon>
        <taxon>Bacillota</taxon>
        <taxon>Clostridia</taxon>
        <taxon>Eubacteriales</taxon>
        <taxon>Oscillospiraceae</taxon>
        <taxon>Sporobacter</taxon>
    </lineage>
</organism>
<keyword evidence="4" id="KW-0830">Ubiquinone</keyword>
<dbReference type="Proteomes" id="UP000183995">
    <property type="component" value="Unassembled WGS sequence"/>
</dbReference>
<dbReference type="AlphaFoldDB" id="A0A1M5WWA5"/>
<keyword evidence="2" id="KW-0472">Membrane</keyword>
<evidence type="ECO:0000256" key="2">
    <source>
        <dbReference type="SAM" id="Phobius"/>
    </source>
</evidence>
<evidence type="ECO:0000313" key="4">
    <source>
        <dbReference type="EMBL" id="SHH91662.1"/>
    </source>
</evidence>
<dbReference type="Pfam" id="PF03109">
    <property type="entry name" value="ABC1"/>
    <property type="match status" value="1"/>
</dbReference>
<protein>
    <submittedName>
        <fullName evidence="4">Ubiquinone biosynthesis protein</fullName>
    </submittedName>
</protein>
<dbReference type="PANTHER" id="PTHR10566">
    <property type="entry name" value="CHAPERONE-ACTIVITY OF BC1 COMPLEX CABC1 -RELATED"/>
    <property type="match status" value="1"/>
</dbReference>
<name>A0A1M5WWA5_9FIRM</name>
<dbReference type="PANTHER" id="PTHR10566:SF113">
    <property type="entry name" value="PROTEIN ACTIVITY OF BC1 COMPLEX KINASE 7, CHLOROPLASTIC"/>
    <property type="match status" value="1"/>
</dbReference>
<feature type="transmembrane region" description="Helical" evidence="2">
    <location>
        <begin position="514"/>
        <end position="533"/>
    </location>
</feature>
<evidence type="ECO:0000256" key="1">
    <source>
        <dbReference type="ARBA" id="ARBA00009670"/>
    </source>
</evidence>
<keyword evidence="2" id="KW-1133">Transmembrane helix</keyword>
<evidence type="ECO:0000259" key="3">
    <source>
        <dbReference type="Pfam" id="PF03109"/>
    </source>
</evidence>
<gene>
    <name evidence="4" type="ORF">SAMN02745823_01417</name>
</gene>
<accession>A0A1M5WWA5</accession>
<dbReference type="InterPro" id="IPR050154">
    <property type="entry name" value="UbiB_kinase"/>
</dbReference>
<dbReference type="STRING" id="1123282.SAMN02745823_01417"/>
<feature type="transmembrane region" description="Helical" evidence="2">
    <location>
        <begin position="481"/>
        <end position="502"/>
    </location>
</feature>
<reference evidence="4 5" key="1">
    <citation type="submission" date="2016-11" db="EMBL/GenBank/DDBJ databases">
        <authorList>
            <person name="Jaros S."/>
            <person name="Januszkiewicz K."/>
            <person name="Wedrychowicz H."/>
        </authorList>
    </citation>
    <scope>NUCLEOTIDE SEQUENCE [LARGE SCALE GENOMIC DNA]</scope>
    <source>
        <strain evidence="4 5">DSM 10068</strain>
    </source>
</reference>
<sequence>MTKGRKCEDPKQKDGSSGERLREILGVFGRYNLIHGLSPEKLRHILEDLGPTFIKLGQILSMRPDMIPEEYCRELTRLRTEVRPMAFAEVVAVLESEYGDDYREIFSALEEKPLGSASIAQVHAAVLKNGRSVVVKVQRPDIYDRMCLDIRLLHKAAVIIKIIGRTGQVIDLNGVLDEMWAVAKQEMDFMTEAEHIRRFGELNRALKYVAFPEVEWELTTPKVLCMERIEGIQIDDTEALLQEGYDLHDIAQKLAAGYAKQVIEDGFFHADPHPGNILIRDGKIVFIDLGMVGTLSAHDRQLLKKSMMAIVQCDVYELKQAVLGISRHTGKINHSRLSADIDDMLNKYGAIDLGGLDIGQAFMDLMAIAETNGLSMPAGISMLGRGMITMEGVIGKVDPETDVISVYAAAVAGASFEEFDLRKILEKNGRLLYGLGGRSLEFSSNLMEIMKLASKGQSKLNIELVGSEEPLSKISHMVNRLIISLLSAAILIGSSLICLTDMKPTLLGIPLFGVLGYTLSFILGAWLVFDIIIKKKL</sequence>
<comment type="similarity">
    <text evidence="1">Belongs to the protein kinase superfamily. ADCK protein kinase family.</text>
</comment>
<keyword evidence="5" id="KW-1185">Reference proteome</keyword>
<dbReference type="CDD" id="cd05121">
    <property type="entry name" value="ABC1_ADCK3-like"/>
    <property type="match status" value="1"/>
</dbReference>
<dbReference type="InterPro" id="IPR011009">
    <property type="entry name" value="Kinase-like_dom_sf"/>
</dbReference>
<keyword evidence="2" id="KW-0812">Transmembrane</keyword>
<dbReference type="SUPFAM" id="SSF56112">
    <property type="entry name" value="Protein kinase-like (PK-like)"/>
    <property type="match status" value="1"/>
</dbReference>
<dbReference type="EMBL" id="FQXV01000004">
    <property type="protein sequence ID" value="SHH91662.1"/>
    <property type="molecule type" value="Genomic_DNA"/>
</dbReference>
<feature type="domain" description="ABC1 atypical kinase-like" evidence="3">
    <location>
        <begin position="78"/>
        <end position="320"/>
    </location>
</feature>
<dbReference type="InterPro" id="IPR004147">
    <property type="entry name" value="ABC1_dom"/>
</dbReference>